<dbReference type="OrthoDB" id="3547380at2759"/>
<reference evidence="2 3" key="1">
    <citation type="submission" date="2016-04" db="EMBL/GenBank/DDBJ databases">
        <title>A degradative enzymes factory behind the ericoid mycorrhizal symbiosis.</title>
        <authorList>
            <consortium name="DOE Joint Genome Institute"/>
            <person name="Martino E."/>
            <person name="Morin E."/>
            <person name="Grelet G."/>
            <person name="Kuo A."/>
            <person name="Kohler A."/>
            <person name="Daghino S."/>
            <person name="Barry K."/>
            <person name="Choi C."/>
            <person name="Cichocki N."/>
            <person name="Clum A."/>
            <person name="Copeland A."/>
            <person name="Hainaut M."/>
            <person name="Haridas S."/>
            <person name="Labutti K."/>
            <person name="Lindquist E."/>
            <person name="Lipzen A."/>
            <person name="Khouja H.-R."/>
            <person name="Murat C."/>
            <person name="Ohm R."/>
            <person name="Olson A."/>
            <person name="Spatafora J."/>
            <person name="Veneault-Fourrey C."/>
            <person name="Henrissat B."/>
            <person name="Grigoriev I."/>
            <person name="Martin F."/>
            <person name="Perotto S."/>
        </authorList>
    </citation>
    <scope>NUCLEOTIDE SEQUENCE [LARGE SCALE GENOMIC DNA]</scope>
    <source>
        <strain evidence="2 3">F</strain>
    </source>
</reference>
<evidence type="ECO:0000256" key="1">
    <source>
        <dbReference type="SAM" id="MobiDB-lite"/>
    </source>
</evidence>
<dbReference type="AlphaFoldDB" id="A0A2J6RUU7"/>
<feature type="region of interest" description="Disordered" evidence="1">
    <location>
        <begin position="103"/>
        <end position="156"/>
    </location>
</feature>
<sequence>MGLSRAFGCFKDPEARRPKKQKKAGKSARNEEVRPNRVVAAAVKDAQPGIAMRQLPEQPHLPASTMIQNYESASEALGDDELEPWSMGAVKRRTLMLQAKLAEANERKQAGDAADGSNRRASHQTIAEEDTEKNPETVETEEGKEEMSRGQSTGAGSAVHTIMISGVPATTRKEPRVALRALDKEAELRKLMEEQNALAAKGAHSSKYGGAASWDAAHSQRAAPVSQTRDTRISGWGLSGIDPSAMGQVYHDYEGRAASGVARSPVERGSYAGMYGHLKGNSQYDFMSRPAN</sequence>
<organism evidence="2 3">
    <name type="scientific">Hyaloscypha variabilis (strain UAMH 11265 / GT02V1 / F)</name>
    <name type="common">Meliniomyces variabilis</name>
    <dbReference type="NCBI Taxonomy" id="1149755"/>
    <lineage>
        <taxon>Eukaryota</taxon>
        <taxon>Fungi</taxon>
        <taxon>Dikarya</taxon>
        <taxon>Ascomycota</taxon>
        <taxon>Pezizomycotina</taxon>
        <taxon>Leotiomycetes</taxon>
        <taxon>Helotiales</taxon>
        <taxon>Hyaloscyphaceae</taxon>
        <taxon>Hyaloscypha</taxon>
        <taxon>Hyaloscypha variabilis</taxon>
    </lineage>
</organism>
<feature type="region of interest" description="Disordered" evidence="1">
    <location>
        <begin position="199"/>
        <end position="230"/>
    </location>
</feature>
<gene>
    <name evidence="2" type="ORF">L207DRAFT_510511</name>
</gene>
<protein>
    <submittedName>
        <fullName evidence="2">Uncharacterized protein</fullName>
    </submittedName>
</protein>
<evidence type="ECO:0000313" key="3">
    <source>
        <dbReference type="Proteomes" id="UP000235786"/>
    </source>
</evidence>
<feature type="region of interest" description="Disordered" evidence="1">
    <location>
        <begin position="1"/>
        <end position="33"/>
    </location>
</feature>
<name>A0A2J6RUU7_HYAVF</name>
<feature type="compositionally biased region" description="Basic residues" evidence="1">
    <location>
        <begin position="17"/>
        <end position="26"/>
    </location>
</feature>
<keyword evidence="3" id="KW-1185">Reference proteome</keyword>
<proteinExistence type="predicted"/>
<evidence type="ECO:0000313" key="2">
    <source>
        <dbReference type="EMBL" id="PMD42280.1"/>
    </source>
</evidence>
<accession>A0A2J6RUU7</accession>
<dbReference type="Proteomes" id="UP000235786">
    <property type="component" value="Unassembled WGS sequence"/>
</dbReference>
<dbReference type="EMBL" id="KZ613943">
    <property type="protein sequence ID" value="PMD42280.1"/>
    <property type="molecule type" value="Genomic_DNA"/>
</dbReference>